<name>A0A183PCJ2_9TREM</name>
<evidence type="ECO:0000313" key="2">
    <source>
        <dbReference type="Proteomes" id="UP000269396"/>
    </source>
</evidence>
<keyword evidence="2" id="KW-1185">Reference proteome</keyword>
<dbReference type="AlphaFoldDB" id="A0A183PCJ2"/>
<sequence length="77" mass="8087">MFAVASMSNFSASYGVLSGPAAFPLLFRLMSTMDPTVVGGLRTIEKSVDADSMSDGFNAADLFNSSSNNNTPLFLSP</sequence>
<dbReference type="Proteomes" id="UP000269396">
    <property type="component" value="Unassembled WGS sequence"/>
</dbReference>
<proteinExistence type="predicted"/>
<gene>
    <name evidence="1" type="ORF">SMTD_LOCUS12078</name>
</gene>
<evidence type="ECO:0000313" key="1">
    <source>
        <dbReference type="EMBL" id="VDP60006.1"/>
    </source>
</evidence>
<dbReference type="EMBL" id="UZAL01032084">
    <property type="protein sequence ID" value="VDP60006.1"/>
    <property type="molecule type" value="Genomic_DNA"/>
</dbReference>
<protein>
    <submittedName>
        <fullName evidence="1">Uncharacterized protein</fullName>
    </submittedName>
</protein>
<reference evidence="1 2" key="1">
    <citation type="submission" date="2018-11" db="EMBL/GenBank/DDBJ databases">
        <authorList>
            <consortium name="Pathogen Informatics"/>
        </authorList>
    </citation>
    <scope>NUCLEOTIDE SEQUENCE [LARGE SCALE GENOMIC DNA]</scope>
    <source>
        <strain>Denwood</strain>
        <strain evidence="2">Zambia</strain>
    </source>
</reference>
<organism evidence="1 2">
    <name type="scientific">Schistosoma mattheei</name>
    <dbReference type="NCBI Taxonomy" id="31246"/>
    <lineage>
        <taxon>Eukaryota</taxon>
        <taxon>Metazoa</taxon>
        <taxon>Spiralia</taxon>
        <taxon>Lophotrochozoa</taxon>
        <taxon>Platyhelminthes</taxon>
        <taxon>Trematoda</taxon>
        <taxon>Digenea</taxon>
        <taxon>Strigeidida</taxon>
        <taxon>Schistosomatoidea</taxon>
        <taxon>Schistosomatidae</taxon>
        <taxon>Schistosoma</taxon>
    </lineage>
</organism>
<accession>A0A183PCJ2</accession>